<organism evidence="3 4">
    <name type="scientific">Maribacter vaceletii</name>
    <dbReference type="NCBI Taxonomy" id="1206816"/>
    <lineage>
        <taxon>Bacteria</taxon>
        <taxon>Pseudomonadati</taxon>
        <taxon>Bacteroidota</taxon>
        <taxon>Flavobacteriia</taxon>
        <taxon>Flavobacteriales</taxon>
        <taxon>Flavobacteriaceae</taxon>
        <taxon>Maribacter</taxon>
    </lineage>
</organism>
<dbReference type="Gene3D" id="3.40.50.150">
    <property type="entry name" value="Vaccinia Virus protein VP39"/>
    <property type="match status" value="1"/>
</dbReference>
<comment type="caution">
    <text evidence="3">The sequence shown here is derived from an EMBL/GenBank/DDBJ whole genome shotgun (WGS) entry which is preliminary data.</text>
</comment>
<name>A0A495EED0_9FLAO</name>
<reference evidence="3 4" key="1">
    <citation type="submission" date="2018-10" db="EMBL/GenBank/DDBJ databases">
        <title>Genomic Encyclopedia of Archaeal and Bacterial Type Strains, Phase II (KMG-II): from individual species to whole genera.</title>
        <authorList>
            <person name="Goeker M."/>
        </authorList>
    </citation>
    <scope>NUCLEOTIDE SEQUENCE [LARGE SCALE GENOMIC DNA]</scope>
    <source>
        <strain evidence="3 4">DSM 25230</strain>
    </source>
</reference>
<dbReference type="Proteomes" id="UP000269412">
    <property type="component" value="Unassembled WGS sequence"/>
</dbReference>
<protein>
    <submittedName>
        <fullName evidence="3">Methyltransferase family protein</fullName>
    </submittedName>
</protein>
<dbReference type="AlphaFoldDB" id="A0A495EED0"/>
<feature type="domain" description="Methyltransferase" evidence="2">
    <location>
        <begin position="204"/>
        <end position="301"/>
    </location>
</feature>
<sequence length="395" mass="44606">MAAKNLPPVWNKIAKHAMMPETNHDERARYNFLASLNKHLAHVSQGNKMAYEKRVEPAFKAKNGRDIASVEELQEAISKDAHYQIWSSLRRSTMEMRQQAGRSIVLRQAEELRDKAEEFNKGKSTLVLDPNCKVPEYLLAVDNHLMPGSYHTELIEGDVTPAANYDSGIFVTTAGLLGRYNDGGGKAITSWVKKTYPDFAPKRILDIGCGMGHNVLPIAKAFPNAEVIAIDTGAPMLRYAHARALDLGITNVTFMQMDAAKTIFENESFDWIQSTMFFHETGGKSIYTIMEEVYRLLKPGGLTLHIEQPQYTEDMSLFEKFIRDWDALNNSEPYWSKMHDIEPIDLMQASGFRKEDFMQIGAKAENDLDDGTQKADEPEDHGRSPIWNVFGAIKN</sequence>
<dbReference type="SUPFAM" id="SSF53335">
    <property type="entry name" value="S-adenosyl-L-methionine-dependent methyltransferases"/>
    <property type="match status" value="1"/>
</dbReference>
<evidence type="ECO:0000313" key="3">
    <source>
        <dbReference type="EMBL" id="RKR15232.1"/>
    </source>
</evidence>
<dbReference type="GO" id="GO:0008168">
    <property type="term" value="F:methyltransferase activity"/>
    <property type="evidence" value="ECO:0007669"/>
    <property type="project" value="UniProtKB-KW"/>
</dbReference>
<evidence type="ECO:0000259" key="2">
    <source>
        <dbReference type="Pfam" id="PF13649"/>
    </source>
</evidence>
<keyword evidence="3" id="KW-0808">Transferase</keyword>
<dbReference type="PANTHER" id="PTHR45128">
    <property type="entry name" value="METHYLTRANSFERASE TYPE 11"/>
    <property type="match status" value="1"/>
</dbReference>
<evidence type="ECO:0000256" key="1">
    <source>
        <dbReference type="SAM" id="MobiDB-lite"/>
    </source>
</evidence>
<keyword evidence="4" id="KW-1185">Reference proteome</keyword>
<dbReference type="EMBL" id="RBIQ01000007">
    <property type="protein sequence ID" value="RKR15232.1"/>
    <property type="molecule type" value="Genomic_DNA"/>
</dbReference>
<evidence type="ECO:0000313" key="4">
    <source>
        <dbReference type="Proteomes" id="UP000269412"/>
    </source>
</evidence>
<dbReference type="OrthoDB" id="9770553at2"/>
<dbReference type="InterPro" id="IPR053173">
    <property type="entry name" value="SAM-binding_MTase"/>
</dbReference>
<dbReference type="GO" id="GO:0032259">
    <property type="term" value="P:methylation"/>
    <property type="evidence" value="ECO:0007669"/>
    <property type="project" value="UniProtKB-KW"/>
</dbReference>
<dbReference type="RefSeq" id="WP_121065136.1">
    <property type="nucleotide sequence ID" value="NZ_RBIQ01000007.1"/>
</dbReference>
<feature type="compositionally biased region" description="Basic and acidic residues" evidence="1">
    <location>
        <begin position="371"/>
        <end position="383"/>
    </location>
</feature>
<dbReference type="PANTHER" id="PTHR45128:SF1">
    <property type="entry name" value="S-ADENOSYLMETHIONINE-DEPENDENT METHYLTRANSFERASE RV2258C"/>
    <property type="match status" value="1"/>
</dbReference>
<feature type="region of interest" description="Disordered" evidence="1">
    <location>
        <begin position="364"/>
        <end position="383"/>
    </location>
</feature>
<gene>
    <name evidence="3" type="ORF">CLV91_1314</name>
</gene>
<dbReference type="InterPro" id="IPR029063">
    <property type="entry name" value="SAM-dependent_MTases_sf"/>
</dbReference>
<accession>A0A495EED0</accession>
<proteinExistence type="predicted"/>
<dbReference type="Pfam" id="PF13649">
    <property type="entry name" value="Methyltransf_25"/>
    <property type="match status" value="1"/>
</dbReference>
<dbReference type="InterPro" id="IPR041698">
    <property type="entry name" value="Methyltransf_25"/>
</dbReference>
<dbReference type="CDD" id="cd02440">
    <property type="entry name" value="AdoMet_MTases"/>
    <property type="match status" value="1"/>
</dbReference>
<keyword evidence="3" id="KW-0489">Methyltransferase</keyword>